<comment type="caution">
    <text evidence="3">The sequence shown here is derived from an EMBL/GenBank/DDBJ whole genome shotgun (WGS) entry which is preliminary data.</text>
</comment>
<dbReference type="AlphaFoldDB" id="A0A917BPX8"/>
<evidence type="ECO:0000259" key="2">
    <source>
        <dbReference type="SMART" id="SM00226"/>
    </source>
</evidence>
<proteinExistence type="predicted"/>
<keyword evidence="4" id="KW-1185">Reference proteome</keyword>
<reference evidence="3" key="2">
    <citation type="submission" date="2020-09" db="EMBL/GenBank/DDBJ databases">
        <authorList>
            <person name="Sun Q."/>
            <person name="Sedlacek I."/>
        </authorList>
    </citation>
    <scope>NUCLEOTIDE SEQUENCE</scope>
    <source>
        <strain evidence="3">CCM 7897</strain>
    </source>
</reference>
<dbReference type="Gene3D" id="3.40.50.2300">
    <property type="match status" value="1"/>
</dbReference>
<dbReference type="InterPro" id="IPR023485">
    <property type="entry name" value="Ptyr_pPase"/>
</dbReference>
<dbReference type="GO" id="GO:0046685">
    <property type="term" value="P:response to arsenic-containing substance"/>
    <property type="evidence" value="ECO:0007669"/>
    <property type="project" value="UniProtKB-KW"/>
</dbReference>
<dbReference type="Pfam" id="PF01451">
    <property type="entry name" value="LMWPc"/>
    <property type="match status" value="1"/>
</dbReference>
<evidence type="ECO:0000313" key="4">
    <source>
        <dbReference type="Proteomes" id="UP000606044"/>
    </source>
</evidence>
<dbReference type="Proteomes" id="UP000606044">
    <property type="component" value="Unassembled WGS sequence"/>
</dbReference>
<gene>
    <name evidence="3" type="ORF">GCM10007301_09520</name>
</gene>
<dbReference type="EMBL" id="BMCT01000001">
    <property type="protein sequence ID" value="GGF52139.1"/>
    <property type="molecule type" value="Genomic_DNA"/>
</dbReference>
<dbReference type="SUPFAM" id="SSF52788">
    <property type="entry name" value="Phosphotyrosine protein phosphatases I"/>
    <property type="match status" value="1"/>
</dbReference>
<dbReference type="InterPro" id="IPR036196">
    <property type="entry name" value="Ptyr_pPase_sf"/>
</dbReference>
<name>A0A917BPX8_9HYPH</name>
<dbReference type="PANTHER" id="PTHR43428">
    <property type="entry name" value="ARSENATE REDUCTASE"/>
    <property type="match status" value="1"/>
</dbReference>
<evidence type="ECO:0000313" key="3">
    <source>
        <dbReference type="EMBL" id="GGF52139.1"/>
    </source>
</evidence>
<feature type="domain" description="Phosphotyrosine protein phosphatase I" evidence="2">
    <location>
        <begin position="25"/>
        <end position="162"/>
    </location>
</feature>
<keyword evidence="1" id="KW-0059">Arsenical resistance</keyword>
<organism evidence="3 4">
    <name type="scientific">Azorhizobium oxalatiphilum</name>
    <dbReference type="NCBI Taxonomy" id="980631"/>
    <lineage>
        <taxon>Bacteria</taxon>
        <taxon>Pseudomonadati</taxon>
        <taxon>Pseudomonadota</taxon>
        <taxon>Alphaproteobacteria</taxon>
        <taxon>Hyphomicrobiales</taxon>
        <taxon>Xanthobacteraceae</taxon>
        <taxon>Azorhizobium</taxon>
    </lineage>
</organism>
<sequence length="171" mass="18286">MTLTRTPAPTEGEAAQALAHIPQRPSILFACRDNSGLSLLAEAMVNHAHRQIRAFSAGIHGSGEVDSVLVDCLDREGIPSDGLSSKPLELFGFSGAPRIDLVVSLVGDAAPRIERMTGVARLPVETWTLEDPSAVSDPRRRRQLYRSLLPRLRDGIAALAAARTEPAAFAA</sequence>
<reference evidence="3" key="1">
    <citation type="journal article" date="2014" name="Int. J. Syst. Evol. Microbiol.">
        <title>Complete genome sequence of Corynebacterium casei LMG S-19264T (=DSM 44701T), isolated from a smear-ripened cheese.</title>
        <authorList>
            <consortium name="US DOE Joint Genome Institute (JGI-PGF)"/>
            <person name="Walter F."/>
            <person name="Albersmeier A."/>
            <person name="Kalinowski J."/>
            <person name="Ruckert C."/>
        </authorList>
    </citation>
    <scope>NUCLEOTIDE SEQUENCE</scope>
    <source>
        <strain evidence="3">CCM 7897</strain>
    </source>
</reference>
<dbReference type="RefSeq" id="WP_188575857.1">
    <property type="nucleotide sequence ID" value="NZ_BMCT01000001.1"/>
</dbReference>
<protein>
    <recommendedName>
        <fullName evidence="2">Phosphotyrosine protein phosphatase I domain-containing protein</fullName>
    </recommendedName>
</protein>
<dbReference type="SMART" id="SM00226">
    <property type="entry name" value="LMWPc"/>
    <property type="match status" value="1"/>
</dbReference>
<dbReference type="PANTHER" id="PTHR43428:SF1">
    <property type="entry name" value="ARSENATE REDUCTASE"/>
    <property type="match status" value="1"/>
</dbReference>
<accession>A0A917BPX8</accession>
<evidence type="ECO:0000256" key="1">
    <source>
        <dbReference type="ARBA" id="ARBA00022849"/>
    </source>
</evidence>